<name>A0A1S7RW31_AGRTU</name>
<dbReference type="AlphaFoldDB" id="A0A1S7RW31"/>
<protein>
    <submittedName>
        <fullName evidence="1">Mu tail sheath family protein</fullName>
    </submittedName>
</protein>
<dbReference type="Proteomes" id="UP000191897">
    <property type="component" value="Unassembled WGS sequence"/>
</dbReference>
<dbReference type="RefSeq" id="WP_080866976.1">
    <property type="nucleotide sequence ID" value="NZ_LT009731.1"/>
</dbReference>
<gene>
    <name evidence="1" type="ORF">AGR4C_Lc50142</name>
</gene>
<evidence type="ECO:0000313" key="2">
    <source>
        <dbReference type="Proteomes" id="UP000191897"/>
    </source>
</evidence>
<dbReference type="EMBL" id="FBWC01000027">
    <property type="protein sequence ID" value="CUX57995.1"/>
    <property type="molecule type" value="Genomic_DNA"/>
</dbReference>
<reference evidence="1 2" key="1">
    <citation type="submission" date="2016-01" db="EMBL/GenBank/DDBJ databases">
        <authorList>
            <person name="Oliw E.H."/>
        </authorList>
    </citation>
    <scope>NUCLEOTIDE SEQUENCE [LARGE SCALE GENOMIC DNA]</scope>
    <source>
        <strain evidence="1 2">Kerr 14</strain>
    </source>
</reference>
<evidence type="ECO:0000313" key="1">
    <source>
        <dbReference type="EMBL" id="CUX57995.1"/>
    </source>
</evidence>
<accession>A0A1S7RW31</accession>
<sequence length="495" mass="53415">MDFNEIPVDRLEPATLMEIVPNYRNVGILPWPEKVFIIGPKLATGTLAAGVIQEITRADQAVALFGRGSIGAEQVAYFKKANRNTPLFVIGLADDEDAVKATGTFTFAGSPSSSVVLRFKIGGRQVRMTALSGDAPAALATKLAAAINADLDMVATAVAAAAVVTVTARHGGEVGNEIDLRVDTKVQPLPAGLTCAVVAMAGGSGNPDVQPALDLLASTWATKITHPWADATNLAKTAEWLRIRYIATSKLDCHGFVFKGGTYGQLTTFGNLTNSAFLTNAGLKRSPTPSWAIAASALGVASFHLTNDPARQLRSLVLPGVEAPDEADQFLDEENDLLLRNGISTFDCLSDGSVTISRMITTYKKTTLDIADRAWLDIMVPVTMSRIRYDWSAYVGLMYPRSKLVDDESAGAFASRHDDDQDPGTAVVTPKRMAASWAARCSLYGEKVWIEDVQRTVRESVFERSTDDRNRLESRQQVEIVGNLMVFAGRIEFQV</sequence>
<proteinExistence type="predicted"/>
<organism evidence="1 2">
    <name type="scientific">Agrobacterium tumefaciens str. Kerr 14</name>
    <dbReference type="NCBI Taxonomy" id="1183424"/>
    <lineage>
        <taxon>Bacteria</taxon>
        <taxon>Pseudomonadati</taxon>
        <taxon>Pseudomonadota</taxon>
        <taxon>Alphaproteobacteria</taxon>
        <taxon>Hyphomicrobiales</taxon>
        <taxon>Rhizobiaceae</taxon>
        <taxon>Rhizobium/Agrobacterium group</taxon>
        <taxon>Agrobacterium</taxon>
        <taxon>Agrobacterium tumefaciens complex</taxon>
    </lineage>
</organism>